<keyword evidence="3" id="KW-1185">Reference proteome</keyword>
<name>A0ABS8CDV4_9BURK</name>
<feature type="transmembrane region" description="Helical" evidence="1">
    <location>
        <begin position="45"/>
        <end position="66"/>
    </location>
</feature>
<evidence type="ECO:0000313" key="3">
    <source>
        <dbReference type="Proteomes" id="UP000776983"/>
    </source>
</evidence>
<reference evidence="2 3" key="1">
    <citation type="submission" date="2020-07" db="EMBL/GenBank/DDBJ databases">
        <title>Pusillimonas sp. nov., isolated from poultry manure in Taiwan.</title>
        <authorList>
            <person name="Lin S.-Y."/>
            <person name="Tang Y.-S."/>
            <person name="Young C.-C."/>
        </authorList>
    </citation>
    <scope>NUCLEOTIDE SEQUENCE [LARGE SCALE GENOMIC DNA]</scope>
    <source>
        <strain evidence="2 3">CC-YST705</strain>
    </source>
</reference>
<keyword evidence="1" id="KW-1133">Transmembrane helix</keyword>
<evidence type="ECO:0000256" key="1">
    <source>
        <dbReference type="SAM" id="Phobius"/>
    </source>
</evidence>
<dbReference type="Proteomes" id="UP000776983">
    <property type="component" value="Unassembled WGS sequence"/>
</dbReference>
<protein>
    <submittedName>
        <fullName evidence="2">Uncharacterized protein</fullName>
    </submittedName>
</protein>
<accession>A0ABS8CDV4</accession>
<gene>
    <name evidence="2" type="ORF">H0484_10680</name>
</gene>
<organism evidence="2 3">
    <name type="scientific">Mesopusillimonas faecipullorum</name>
    <dbReference type="NCBI Taxonomy" id="2755040"/>
    <lineage>
        <taxon>Bacteria</taxon>
        <taxon>Pseudomonadati</taxon>
        <taxon>Pseudomonadota</taxon>
        <taxon>Betaproteobacteria</taxon>
        <taxon>Burkholderiales</taxon>
        <taxon>Alcaligenaceae</taxon>
        <taxon>Mesopusillimonas</taxon>
    </lineage>
</organism>
<sequence>MAVLRKLADRLQPITRPLLQLASRPLMFAATLTIPAWFILDNFVIALIVSLLLAFFAAMLRTLWLLRRHSK</sequence>
<keyword evidence="1" id="KW-0472">Membrane</keyword>
<dbReference type="RefSeq" id="WP_226954635.1">
    <property type="nucleotide sequence ID" value="NZ_JACDXW010000005.1"/>
</dbReference>
<dbReference type="EMBL" id="JACDXW010000005">
    <property type="protein sequence ID" value="MCB5364211.1"/>
    <property type="molecule type" value="Genomic_DNA"/>
</dbReference>
<evidence type="ECO:0000313" key="2">
    <source>
        <dbReference type="EMBL" id="MCB5364211.1"/>
    </source>
</evidence>
<comment type="caution">
    <text evidence="2">The sequence shown here is derived from an EMBL/GenBank/DDBJ whole genome shotgun (WGS) entry which is preliminary data.</text>
</comment>
<feature type="transmembrane region" description="Helical" evidence="1">
    <location>
        <begin position="21"/>
        <end position="39"/>
    </location>
</feature>
<keyword evidence="1" id="KW-0812">Transmembrane</keyword>
<proteinExistence type="predicted"/>